<reference evidence="2" key="1">
    <citation type="submission" date="2016-07" db="EMBL/GenBank/DDBJ databases">
        <title>Nontailed viruses are major unrecognized killers of bacteria in the ocean.</title>
        <authorList>
            <person name="Kauffman K."/>
            <person name="Hussain F."/>
            <person name="Yang J."/>
            <person name="Arevalo P."/>
            <person name="Brown J."/>
            <person name="Cutler M."/>
            <person name="Kelly L."/>
            <person name="Polz M.F."/>
        </authorList>
    </citation>
    <scope>NUCLEOTIDE SEQUENCE [LARGE SCALE GENOMIC DNA]</scope>
    <source>
        <strain evidence="2">10N.261.55.E11</strain>
    </source>
</reference>
<organism evidence="1 2">
    <name type="scientific">Vibrio splendidus</name>
    <dbReference type="NCBI Taxonomy" id="29497"/>
    <lineage>
        <taxon>Bacteria</taxon>
        <taxon>Pseudomonadati</taxon>
        <taxon>Pseudomonadota</taxon>
        <taxon>Gammaproteobacteria</taxon>
        <taxon>Vibrionales</taxon>
        <taxon>Vibrionaceae</taxon>
        <taxon>Vibrio</taxon>
    </lineage>
</organism>
<evidence type="ECO:0008006" key="3">
    <source>
        <dbReference type="Google" id="ProtNLM"/>
    </source>
</evidence>
<evidence type="ECO:0000313" key="2">
    <source>
        <dbReference type="Proteomes" id="UP000235330"/>
    </source>
</evidence>
<dbReference type="RefSeq" id="WP_102515460.1">
    <property type="nucleotide sequence ID" value="NZ_CAWNSM010000009.1"/>
</dbReference>
<accession>A0A2N7FK28</accession>
<name>A0A2N7FK28_VIBSP</name>
<sequence>MKKLILLLLFVSFSSRSDIRLFGLPTQLHETLLQKEAKNNYINNENINYINLASLSVAEIKQSKTLINENRTLIIDMTEVYSEEERISYSSIISGLGIDAPVIVVGNLDGEKIINIVNVNITDVNGNNIKNESEALESLSSSLVHVLKRFSAGMSL</sequence>
<protein>
    <recommendedName>
        <fullName evidence="3">Cytolysin secretion protein</fullName>
    </recommendedName>
</protein>
<evidence type="ECO:0000313" key="1">
    <source>
        <dbReference type="EMBL" id="PMJ69658.1"/>
    </source>
</evidence>
<proteinExistence type="predicted"/>
<gene>
    <name evidence="1" type="ORF">BCU17_12250</name>
</gene>
<dbReference type="AlphaFoldDB" id="A0A2N7FK28"/>
<comment type="caution">
    <text evidence="1">The sequence shown here is derived from an EMBL/GenBank/DDBJ whole genome shotgun (WGS) entry which is preliminary data.</text>
</comment>
<dbReference type="EMBL" id="MCWU01000009">
    <property type="protein sequence ID" value="PMJ69658.1"/>
    <property type="molecule type" value="Genomic_DNA"/>
</dbReference>
<dbReference type="Proteomes" id="UP000235330">
    <property type="component" value="Unassembled WGS sequence"/>
</dbReference>